<dbReference type="Proteomes" id="UP000230093">
    <property type="component" value="Unassembled WGS sequence"/>
</dbReference>
<protein>
    <submittedName>
        <fullName evidence="1">Uncharacterized protein</fullName>
    </submittedName>
</protein>
<sequence>MARYKKKPKKTTTYPKLLADFEKKRKEAIIKASQGFNYSKITNRSFNSINSRQNQMFSGKRGN</sequence>
<name>A0A2H0WAT3_9BACT</name>
<gene>
    <name evidence="1" type="ORF">COT75_03625</name>
</gene>
<organism evidence="1 2">
    <name type="scientific">Candidatus Beckwithbacteria bacterium CG10_big_fil_rev_8_21_14_0_10_34_10</name>
    <dbReference type="NCBI Taxonomy" id="1974495"/>
    <lineage>
        <taxon>Bacteria</taxon>
        <taxon>Candidatus Beckwithiibacteriota</taxon>
    </lineage>
</organism>
<dbReference type="AlphaFoldDB" id="A0A2H0WAT3"/>
<dbReference type="EMBL" id="PEZT01000022">
    <property type="protein sequence ID" value="PIS09028.1"/>
    <property type="molecule type" value="Genomic_DNA"/>
</dbReference>
<reference evidence="2" key="1">
    <citation type="submission" date="2017-09" db="EMBL/GenBank/DDBJ databases">
        <title>Depth-based differentiation of microbial function through sediment-hosted aquifers and enrichment of novel symbionts in the deep terrestrial subsurface.</title>
        <authorList>
            <person name="Probst A.J."/>
            <person name="Ladd B."/>
            <person name="Jarett J.K."/>
            <person name="Geller-Mcgrath D.E."/>
            <person name="Sieber C.M.K."/>
            <person name="Emerson J.B."/>
            <person name="Anantharaman K."/>
            <person name="Thomas B.C."/>
            <person name="Malmstrom R."/>
            <person name="Stieglmeier M."/>
            <person name="Klingl A."/>
            <person name="Woyke T."/>
            <person name="Ryan C.M."/>
            <person name="Banfield J.F."/>
        </authorList>
    </citation>
    <scope>NUCLEOTIDE SEQUENCE [LARGE SCALE GENOMIC DNA]</scope>
</reference>
<proteinExistence type="predicted"/>
<evidence type="ECO:0000313" key="1">
    <source>
        <dbReference type="EMBL" id="PIS09028.1"/>
    </source>
</evidence>
<accession>A0A2H0WAT3</accession>
<evidence type="ECO:0000313" key="2">
    <source>
        <dbReference type="Proteomes" id="UP000230093"/>
    </source>
</evidence>
<comment type="caution">
    <text evidence="1">The sequence shown here is derived from an EMBL/GenBank/DDBJ whole genome shotgun (WGS) entry which is preliminary data.</text>
</comment>